<dbReference type="Proteomes" id="UP000886501">
    <property type="component" value="Unassembled WGS sequence"/>
</dbReference>
<comment type="caution">
    <text evidence="1">The sequence shown here is derived from an EMBL/GenBank/DDBJ whole genome shotgun (WGS) entry which is preliminary data.</text>
</comment>
<gene>
    <name evidence="1" type="ORF">BDM02DRAFT_1976742</name>
</gene>
<evidence type="ECO:0000313" key="1">
    <source>
        <dbReference type="EMBL" id="KAF9642663.1"/>
    </source>
</evidence>
<dbReference type="EMBL" id="MU118387">
    <property type="protein sequence ID" value="KAF9642663.1"/>
    <property type="molecule type" value="Genomic_DNA"/>
</dbReference>
<evidence type="ECO:0000313" key="2">
    <source>
        <dbReference type="Proteomes" id="UP000886501"/>
    </source>
</evidence>
<organism evidence="1 2">
    <name type="scientific">Thelephora ganbajun</name>
    <name type="common">Ganba fungus</name>
    <dbReference type="NCBI Taxonomy" id="370292"/>
    <lineage>
        <taxon>Eukaryota</taxon>
        <taxon>Fungi</taxon>
        <taxon>Dikarya</taxon>
        <taxon>Basidiomycota</taxon>
        <taxon>Agaricomycotina</taxon>
        <taxon>Agaricomycetes</taxon>
        <taxon>Thelephorales</taxon>
        <taxon>Thelephoraceae</taxon>
        <taxon>Thelephora</taxon>
    </lineage>
</organism>
<keyword evidence="2" id="KW-1185">Reference proteome</keyword>
<sequence length="114" mass="12363">MNYRNPSTLVTLLMSPLALSLIRGYSSSAGVLREYHRAILQAGSSHTSLPTVRRAHGREAPCLLLRHHFMDTNKNIPHIDGTNVASSIHQDYATAIPAAASPEGGHGTKRRISP</sequence>
<protein>
    <submittedName>
        <fullName evidence="1">Uncharacterized protein</fullName>
    </submittedName>
</protein>
<reference evidence="1" key="2">
    <citation type="journal article" date="2020" name="Nat. Commun.">
        <title>Large-scale genome sequencing of mycorrhizal fungi provides insights into the early evolution of symbiotic traits.</title>
        <authorList>
            <person name="Miyauchi S."/>
            <person name="Kiss E."/>
            <person name="Kuo A."/>
            <person name="Drula E."/>
            <person name="Kohler A."/>
            <person name="Sanchez-Garcia M."/>
            <person name="Morin E."/>
            <person name="Andreopoulos B."/>
            <person name="Barry K.W."/>
            <person name="Bonito G."/>
            <person name="Buee M."/>
            <person name="Carver A."/>
            <person name="Chen C."/>
            <person name="Cichocki N."/>
            <person name="Clum A."/>
            <person name="Culley D."/>
            <person name="Crous P.W."/>
            <person name="Fauchery L."/>
            <person name="Girlanda M."/>
            <person name="Hayes R.D."/>
            <person name="Keri Z."/>
            <person name="LaButti K."/>
            <person name="Lipzen A."/>
            <person name="Lombard V."/>
            <person name="Magnuson J."/>
            <person name="Maillard F."/>
            <person name="Murat C."/>
            <person name="Nolan M."/>
            <person name="Ohm R.A."/>
            <person name="Pangilinan J."/>
            <person name="Pereira M.F."/>
            <person name="Perotto S."/>
            <person name="Peter M."/>
            <person name="Pfister S."/>
            <person name="Riley R."/>
            <person name="Sitrit Y."/>
            <person name="Stielow J.B."/>
            <person name="Szollosi G."/>
            <person name="Zifcakova L."/>
            <person name="Stursova M."/>
            <person name="Spatafora J.W."/>
            <person name="Tedersoo L."/>
            <person name="Vaario L.M."/>
            <person name="Yamada A."/>
            <person name="Yan M."/>
            <person name="Wang P."/>
            <person name="Xu J."/>
            <person name="Bruns T."/>
            <person name="Baldrian P."/>
            <person name="Vilgalys R."/>
            <person name="Dunand C."/>
            <person name="Henrissat B."/>
            <person name="Grigoriev I.V."/>
            <person name="Hibbett D."/>
            <person name="Nagy L.G."/>
            <person name="Martin F.M."/>
        </authorList>
    </citation>
    <scope>NUCLEOTIDE SEQUENCE</scope>
    <source>
        <strain evidence="1">P2</strain>
    </source>
</reference>
<accession>A0ACB6YZN7</accession>
<reference evidence="1" key="1">
    <citation type="submission" date="2019-10" db="EMBL/GenBank/DDBJ databases">
        <authorList>
            <consortium name="DOE Joint Genome Institute"/>
            <person name="Kuo A."/>
            <person name="Miyauchi S."/>
            <person name="Kiss E."/>
            <person name="Drula E."/>
            <person name="Kohler A."/>
            <person name="Sanchez-Garcia M."/>
            <person name="Andreopoulos B."/>
            <person name="Barry K.W."/>
            <person name="Bonito G."/>
            <person name="Buee M."/>
            <person name="Carver A."/>
            <person name="Chen C."/>
            <person name="Cichocki N."/>
            <person name="Clum A."/>
            <person name="Culley D."/>
            <person name="Crous P.W."/>
            <person name="Fauchery L."/>
            <person name="Girlanda M."/>
            <person name="Hayes R."/>
            <person name="Keri Z."/>
            <person name="Labutti K."/>
            <person name="Lipzen A."/>
            <person name="Lombard V."/>
            <person name="Magnuson J."/>
            <person name="Maillard F."/>
            <person name="Morin E."/>
            <person name="Murat C."/>
            <person name="Nolan M."/>
            <person name="Ohm R."/>
            <person name="Pangilinan J."/>
            <person name="Pereira M."/>
            <person name="Perotto S."/>
            <person name="Peter M."/>
            <person name="Riley R."/>
            <person name="Sitrit Y."/>
            <person name="Stielow B."/>
            <person name="Szollosi G."/>
            <person name="Zifcakova L."/>
            <person name="Stursova M."/>
            <person name="Spatafora J.W."/>
            <person name="Tedersoo L."/>
            <person name="Vaario L.-M."/>
            <person name="Yamada A."/>
            <person name="Yan M."/>
            <person name="Wang P."/>
            <person name="Xu J."/>
            <person name="Bruns T."/>
            <person name="Baldrian P."/>
            <person name="Vilgalys R."/>
            <person name="Henrissat B."/>
            <person name="Grigoriev I.V."/>
            <person name="Hibbett D."/>
            <person name="Nagy L.G."/>
            <person name="Martin F.M."/>
        </authorList>
    </citation>
    <scope>NUCLEOTIDE SEQUENCE</scope>
    <source>
        <strain evidence="1">P2</strain>
    </source>
</reference>
<proteinExistence type="predicted"/>
<name>A0ACB6YZN7_THEGA</name>